<feature type="transmembrane region" description="Helical" evidence="6">
    <location>
        <begin position="171"/>
        <end position="190"/>
    </location>
</feature>
<keyword evidence="4 6" id="KW-0472">Membrane</keyword>
<dbReference type="PROSITE" id="PS51012">
    <property type="entry name" value="ABC_TM2"/>
    <property type="match status" value="1"/>
</dbReference>
<keyword evidence="9" id="KW-1185">Reference proteome</keyword>
<dbReference type="GO" id="GO:0140359">
    <property type="term" value="F:ABC-type transporter activity"/>
    <property type="evidence" value="ECO:0007669"/>
    <property type="project" value="InterPro"/>
</dbReference>
<keyword evidence="2 6" id="KW-0812">Transmembrane</keyword>
<dbReference type="RefSeq" id="WP_104477251.1">
    <property type="nucleotide sequence ID" value="NZ_CP154825.1"/>
</dbReference>
<dbReference type="Pfam" id="PF01061">
    <property type="entry name" value="ABC2_membrane"/>
    <property type="match status" value="1"/>
</dbReference>
<keyword evidence="3 6" id="KW-1133">Transmembrane helix</keyword>
<dbReference type="AlphaFoldDB" id="A0A2S6GYP7"/>
<dbReference type="InterPro" id="IPR047817">
    <property type="entry name" value="ABC2_TM_bact-type"/>
</dbReference>
<feature type="transmembrane region" description="Helical" evidence="6">
    <location>
        <begin position="59"/>
        <end position="82"/>
    </location>
</feature>
<proteinExistence type="inferred from homology"/>
<comment type="caution">
    <text evidence="8">The sequence shown here is derived from an EMBL/GenBank/DDBJ whole genome shotgun (WGS) entry which is preliminary data.</text>
</comment>
<dbReference type="InterPro" id="IPR013525">
    <property type="entry name" value="ABC2_TM"/>
</dbReference>
<evidence type="ECO:0000256" key="4">
    <source>
        <dbReference type="ARBA" id="ARBA00023136"/>
    </source>
</evidence>
<keyword evidence="6" id="KW-0813">Transport</keyword>
<gene>
    <name evidence="8" type="ORF">CLV40_102267</name>
</gene>
<accession>A0A2S6GYP7</accession>
<dbReference type="PANTHER" id="PTHR43229">
    <property type="entry name" value="NODULATION PROTEIN J"/>
    <property type="match status" value="1"/>
</dbReference>
<dbReference type="EMBL" id="PTIX01000002">
    <property type="protein sequence ID" value="PPK70354.1"/>
    <property type="molecule type" value="Genomic_DNA"/>
</dbReference>
<evidence type="ECO:0000256" key="5">
    <source>
        <dbReference type="ARBA" id="ARBA00023251"/>
    </source>
</evidence>
<dbReference type="InterPro" id="IPR000412">
    <property type="entry name" value="ABC_2_transport"/>
</dbReference>
<evidence type="ECO:0000313" key="8">
    <source>
        <dbReference type="EMBL" id="PPK70354.1"/>
    </source>
</evidence>
<protein>
    <recommendedName>
        <fullName evidence="6">Transport permease protein</fullName>
    </recommendedName>
</protein>
<dbReference type="GO" id="GO:0043190">
    <property type="term" value="C:ATP-binding cassette (ABC) transporter complex"/>
    <property type="evidence" value="ECO:0007669"/>
    <property type="project" value="InterPro"/>
</dbReference>
<feature type="domain" description="ABC transmembrane type-2" evidence="7">
    <location>
        <begin position="21"/>
        <end position="253"/>
    </location>
</feature>
<dbReference type="InterPro" id="IPR051784">
    <property type="entry name" value="Nod_factor_ABC_transporter"/>
</dbReference>
<keyword evidence="5" id="KW-0046">Antibiotic resistance</keyword>
<feature type="transmembrane region" description="Helical" evidence="6">
    <location>
        <begin position="21"/>
        <end position="39"/>
    </location>
</feature>
<dbReference type="PIRSF" id="PIRSF006648">
    <property type="entry name" value="DrrB"/>
    <property type="match status" value="1"/>
</dbReference>
<comment type="similarity">
    <text evidence="6">Belongs to the ABC-2 integral membrane protein family.</text>
</comment>
<dbReference type="GO" id="GO:0046677">
    <property type="term" value="P:response to antibiotic"/>
    <property type="evidence" value="ECO:0007669"/>
    <property type="project" value="UniProtKB-KW"/>
</dbReference>
<sequence>MARETWLVFSRALMLSLRNPAWMIIGLMQPVLYLFFFGPLLEQMTEHTPGFPPGTSWQILTPALIAQLALFGAAFVGFGLLAELRLGVIERLQVTPVSRTALLLGRVLRDAVHLLTQSVLILILAFTVFDLRASFGAVVLTLTMVFLLGIALASCSYALALTLRSEEAFPAVLNTVLLPIMLLSGIMIPITRGLAPDWLYAISRWNPFTHVIDAERASFRSEFTTDALLTGWLVLLVLAGLGVLWGVRTFRRESA</sequence>
<dbReference type="Proteomes" id="UP000239203">
    <property type="component" value="Unassembled WGS sequence"/>
</dbReference>
<reference evidence="8 9" key="1">
    <citation type="submission" date="2018-02" db="EMBL/GenBank/DDBJ databases">
        <title>Genomic Encyclopedia of Archaeal and Bacterial Type Strains, Phase II (KMG-II): from individual species to whole genera.</title>
        <authorList>
            <person name="Goeker M."/>
        </authorList>
    </citation>
    <scope>NUCLEOTIDE SEQUENCE [LARGE SCALE GENOMIC DNA]</scope>
    <source>
        <strain evidence="8 9">YU 961-1</strain>
    </source>
</reference>
<evidence type="ECO:0000313" key="9">
    <source>
        <dbReference type="Proteomes" id="UP000239203"/>
    </source>
</evidence>
<comment type="subcellular location">
    <subcellularLocation>
        <location evidence="6">Cell membrane</location>
        <topology evidence="6">Multi-pass membrane protein</topology>
    </subcellularLocation>
    <subcellularLocation>
        <location evidence="1">Membrane</location>
        <topology evidence="1">Multi-pass membrane protein</topology>
    </subcellularLocation>
</comment>
<keyword evidence="6" id="KW-1003">Cell membrane</keyword>
<feature type="transmembrane region" description="Helical" evidence="6">
    <location>
        <begin position="111"/>
        <end position="129"/>
    </location>
</feature>
<feature type="transmembrane region" description="Helical" evidence="6">
    <location>
        <begin position="135"/>
        <end position="159"/>
    </location>
</feature>
<name>A0A2S6GYP7_9PSEU</name>
<evidence type="ECO:0000259" key="7">
    <source>
        <dbReference type="PROSITE" id="PS51012"/>
    </source>
</evidence>
<evidence type="ECO:0000256" key="2">
    <source>
        <dbReference type="ARBA" id="ARBA00022692"/>
    </source>
</evidence>
<evidence type="ECO:0000256" key="1">
    <source>
        <dbReference type="ARBA" id="ARBA00004141"/>
    </source>
</evidence>
<organism evidence="8 9">
    <name type="scientific">Actinokineospora auranticolor</name>
    <dbReference type="NCBI Taxonomy" id="155976"/>
    <lineage>
        <taxon>Bacteria</taxon>
        <taxon>Bacillati</taxon>
        <taxon>Actinomycetota</taxon>
        <taxon>Actinomycetes</taxon>
        <taxon>Pseudonocardiales</taxon>
        <taxon>Pseudonocardiaceae</taxon>
        <taxon>Actinokineospora</taxon>
    </lineage>
</organism>
<dbReference type="OrthoDB" id="9255971at2"/>
<evidence type="ECO:0000256" key="3">
    <source>
        <dbReference type="ARBA" id="ARBA00022989"/>
    </source>
</evidence>
<dbReference type="PANTHER" id="PTHR43229:SF2">
    <property type="entry name" value="NODULATION PROTEIN J"/>
    <property type="match status" value="1"/>
</dbReference>
<evidence type="ECO:0000256" key="6">
    <source>
        <dbReference type="RuleBase" id="RU361157"/>
    </source>
</evidence>
<feature type="transmembrane region" description="Helical" evidence="6">
    <location>
        <begin position="227"/>
        <end position="247"/>
    </location>
</feature>